<reference evidence="2 3" key="1">
    <citation type="submission" date="2020-07" db="EMBL/GenBank/DDBJ databases">
        <title>Sequencing the genomes of 1000 actinobacteria strains.</title>
        <authorList>
            <person name="Klenk H.-P."/>
        </authorList>
    </citation>
    <scope>NUCLEOTIDE SEQUENCE [LARGE SCALE GENOMIC DNA]</scope>
    <source>
        <strain evidence="2 3">DSM 45876</strain>
    </source>
</reference>
<organism evidence="2 3">
    <name type="scientific">Micromonospora jinlongensis</name>
    <dbReference type="NCBI Taxonomy" id="1287877"/>
    <lineage>
        <taxon>Bacteria</taxon>
        <taxon>Bacillati</taxon>
        <taxon>Actinomycetota</taxon>
        <taxon>Actinomycetes</taxon>
        <taxon>Micromonosporales</taxon>
        <taxon>Micromonosporaceae</taxon>
        <taxon>Micromonospora</taxon>
    </lineage>
</organism>
<dbReference type="Proteomes" id="UP000523545">
    <property type="component" value="Unassembled WGS sequence"/>
</dbReference>
<dbReference type="AlphaFoldDB" id="A0A7Z0BGU6"/>
<proteinExistence type="predicted"/>
<sequence>MPGDLVLIDGRASVQFGGNRVLWLRVSSVCDKPTYHGWVWLTGYSIEMPTGKALARREVFVQIAGLHIQGRTTESGPPRNVAPVMRRRGV</sequence>
<evidence type="ECO:0000313" key="3">
    <source>
        <dbReference type="Proteomes" id="UP000523545"/>
    </source>
</evidence>
<accession>A0A7Z0BGU6</accession>
<name>A0A7Z0BGU6_9ACTN</name>
<evidence type="ECO:0000256" key="1">
    <source>
        <dbReference type="SAM" id="MobiDB-lite"/>
    </source>
</evidence>
<protein>
    <submittedName>
        <fullName evidence="2">Uncharacterized protein</fullName>
    </submittedName>
</protein>
<evidence type="ECO:0000313" key="2">
    <source>
        <dbReference type="EMBL" id="NYH44757.1"/>
    </source>
</evidence>
<feature type="region of interest" description="Disordered" evidence="1">
    <location>
        <begin position="71"/>
        <end position="90"/>
    </location>
</feature>
<comment type="caution">
    <text evidence="2">The sequence shown here is derived from an EMBL/GenBank/DDBJ whole genome shotgun (WGS) entry which is preliminary data.</text>
</comment>
<dbReference type="RefSeq" id="WP_343059925.1">
    <property type="nucleotide sequence ID" value="NZ_JACCHK010000001.1"/>
</dbReference>
<dbReference type="EMBL" id="JACCHK010000001">
    <property type="protein sequence ID" value="NYH44757.1"/>
    <property type="molecule type" value="Genomic_DNA"/>
</dbReference>
<gene>
    <name evidence="2" type="ORF">HNR22_004484</name>
</gene>
<keyword evidence="3" id="KW-1185">Reference proteome</keyword>